<keyword evidence="2" id="KW-1185">Reference proteome</keyword>
<dbReference type="PANTHER" id="PTHR35862:SF3">
    <property type="entry name" value="FELS-2 PROPHAGE PROTEIN"/>
    <property type="match status" value="1"/>
</dbReference>
<dbReference type="PANTHER" id="PTHR35862">
    <property type="entry name" value="FELS-2 PROPHAGE PROTEIN"/>
    <property type="match status" value="1"/>
</dbReference>
<dbReference type="SUPFAM" id="SSF69279">
    <property type="entry name" value="Phage tail proteins"/>
    <property type="match status" value="1"/>
</dbReference>
<organism evidence="1 2">
    <name type="scientific">Pseudoalteromonas caenipelagi</name>
    <dbReference type="NCBI Taxonomy" id="2726988"/>
    <lineage>
        <taxon>Bacteria</taxon>
        <taxon>Pseudomonadati</taxon>
        <taxon>Pseudomonadota</taxon>
        <taxon>Gammaproteobacteria</taxon>
        <taxon>Alteromonadales</taxon>
        <taxon>Pseudoalteromonadaceae</taxon>
        <taxon>Pseudoalteromonas</taxon>
    </lineage>
</organism>
<dbReference type="RefSeq" id="WP_171628121.1">
    <property type="nucleotide sequence ID" value="NZ_JABBPG010000016.1"/>
</dbReference>
<dbReference type="EMBL" id="JABBPG010000016">
    <property type="protein sequence ID" value="NOU53085.1"/>
    <property type="molecule type" value="Genomic_DNA"/>
</dbReference>
<comment type="caution">
    <text evidence="1">The sequence shown here is derived from an EMBL/GenBank/DDBJ whole genome shotgun (WGS) entry which is preliminary data.</text>
</comment>
<dbReference type="InterPro" id="IPR052726">
    <property type="entry name" value="Phage_Baseplate_Hub"/>
</dbReference>
<dbReference type="Proteomes" id="UP000586305">
    <property type="component" value="Unassembled WGS sequence"/>
</dbReference>
<name>A0A849VIF0_9GAMM</name>
<reference evidence="1 2" key="1">
    <citation type="submission" date="2020-04" db="EMBL/GenBank/DDBJ databases">
        <title>Pseudoalteromonas caenipelagi sp. nov., isolated from a tidal flat.</title>
        <authorList>
            <person name="Park S."/>
            <person name="Yoon J.-H."/>
        </authorList>
    </citation>
    <scope>NUCLEOTIDE SEQUENCE [LARGE SCALE GENOMIC DNA]</scope>
    <source>
        <strain evidence="1 2">JBTF-M23</strain>
    </source>
</reference>
<proteinExistence type="predicted"/>
<dbReference type="Pfam" id="PF05954">
    <property type="entry name" value="Phage_GPD"/>
    <property type="match status" value="1"/>
</dbReference>
<gene>
    <name evidence="1" type="ORF">HG263_21530</name>
</gene>
<evidence type="ECO:0000313" key="2">
    <source>
        <dbReference type="Proteomes" id="UP000586305"/>
    </source>
</evidence>
<accession>A0A849VIF0</accession>
<dbReference type="AlphaFoldDB" id="A0A849VIF0"/>
<protein>
    <submittedName>
        <fullName evidence="1">Phage late control D family protein</fullName>
    </submittedName>
</protein>
<sequence length="325" mass="35287">MRPTFQIIADSVDITSKVADRLLSLSITDEAGLDSDTLTIVLDDRDNQFELPTQGAELAVLIGIDEQIADKGLYTVDELTISSSPDTIEIRAKAADMRTSLKERRTGSWDNETLGSILEAVAGRNGLTPAIAPTLASLPITHLDQTNEHDLHLVTRLAKEYDAVGKVATSHLLFTTKGDSKSASGKQLPSVVVKKDEISNIQVVMADRGKYQSTQAFWHDHSTGEQVAVNVGNDEPVFKLKHTYDDEGSATRAAKAKLSALKRGTSTGSLSMPCTSDNLNVLAESKLILKGFREGIEGEWVVTRTQYELSDSGLTLSIEFETPNK</sequence>
<evidence type="ECO:0000313" key="1">
    <source>
        <dbReference type="EMBL" id="NOU53085.1"/>
    </source>
</evidence>